<gene>
    <name evidence="1" type="ORF">F990_01386</name>
</gene>
<dbReference type="OrthoDB" id="6710413at2"/>
<accession>V2W7H0</accession>
<sequence length="94" mass="10675">MVNTTLFLIQAAYSNTEKVWNDLAEMAQTDDSIVVLGDAVLQVTPNIVKDYSNLYCLSNEQTLLNDDAKEHISVIEYTEFADLVLQFRRCVTLK</sequence>
<proteinExistence type="predicted"/>
<dbReference type="Gene3D" id="3.40.1260.10">
    <property type="entry name" value="DsrEFH-like"/>
    <property type="match status" value="1"/>
</dbReference>
<evidence type="ECO:0000313" key="1">
    <source>
        <dbReference type="EMBL" id="ESK55954.1"/>
    </source>
</evidence>
<dbReference type="STRING" id="202955.GCA_000759995_00887"/>
<dbReference type="AlphaFoldDB" id="V2W7H0"/>
<evidence type="ECO:0000313" key="2">
    <source>
        <dbReference type="Proteomes" id="UP000017404"/>
    </source>
</evidence>
<protein>
    <recommendedName>
        <fullName evidence="3">Sulfur relay protein TusB/DsrH</fullName>
    </recommendedName>
</protein>
<dbReference type="SUPFAM" id="SSF75169">
    <property type="entry name" value="DsrEFH-like"/>
    <property type="match status" value="1"/>
</dbReference>
<reference evidence="1 2" key="1">
    <citation type="submission" date="2013-10" db="EMBL/GenBank/DDBJ databases">
        <title>The Genome Sequence of Acinetobacter tjernbergiae CIP107465.</title>
        <authorList>
            <consortium name="The Broad Institute Genomics Platform"/>
            <consortium name="The Broad Institute Genome Sequencing Center for Infectious Disease"/>
            <person name="Cerqueira G."/>
            <person name="Feldgarden M."/>
            <person name="Courvalin P."/>
            <person name="Grillot-Courvalin C."/>
            <person name="Clermont D."/>
            <person name="Rocha E."/>
            <person name="Yoon E.-J."/>
            <person name="Nemec A."/>
            <person name="Young S.K."/>
            <person name="Zeng Q."/>
            <person name="Gargeya S."/>
            <person name="Fitzgerald M."/>
            <person name="Abouelleil A."/>
            <person name="Alvarado L."/>
            <person name="Berlin A.M."/>
            <person name="Chapman S.B."/>
            <person name="Gainer-Dewar J."/>
            <person name="Goldberg J."/>
            <person name="Gnerre S."/>
            <person name="Griggs A."/>
            <person name="Gujja S."/>
            <person name="Hansen M."/>
            <person name="Howarth C."/>
            <person name="Imamovic A."/>
            <person name="Ireland A."/>
            <person name="Larimer J."/>
            <person name="McCowan C."/>
            <person name="Murphy C."/>
            <person name="Pearson M."/>
            <person name="Poon T.W."/>
            <person name="Priest M."/>
            <person name="Roberts A."/>
            <person name="Saif S."/>
            <person name="Shea T."/>
            <person name="Sykes S."/>
            <person name="Wortman J."/>
            <person name="Nusbaum C."/>
            <person name="Birren B."/>
        </authorList>
    </citation>
    <scope>NUCLEOTIDE SEQUENCE [LARGE SCALE GENOMIC DNA]</scope>
    <source>
        <strain evidence="1 2">CIP 107465</strain>
    </source>
</reference>
<evidence type="ECO:0008006" key="3">
    <source>
        <dbReference type="Google" id="ProtNLM"/>
    </source>
</evidence>
<dbReference type="eggNOG" id="ENOG5031RT1">
    <property type="taxonomic scope" value="Bacteria"/>
</dbReference>
<dbReference type="PATRIC" id="fig|1120928.5.peg.1413"/>
<dbReference type="EMBL" id="AYEV01000012">
    <property type="protein sequence ID" value="ESK55954.1"/>
    <property type="molecule type" value="Genomic_DNA"/>
</dbReference>
<dbReference type="Proteomes" id="UP000017404">
    <property type="component" value="Unassembled WGS sequence"/>
</dbReference>
<organism evidence="1 2">
    <name type="scientific">Acinetobacter tjernbergiae DSM 14971 = CIP 107465</name>
    <dbReference type="NCBI Taxonomy" id="1120928"/>
    <lineage>
        <taxon>Bacteria</taxon>
        <taxon>Pseudomonadati</taxon>
        <taxon>Pseudomonadota</taxon>
        <taxon>Gammaproteobacteria</taxon>
        <taxon>Moraxellales</taxon>
        <taxon>Moraxellaceae</taxon>
        <taxon>Acinetobacter</taxon>
    </lineage>
</organism>
<name>V2W7H0_9GAMM</name>
<keyword evidence="2" id="KW-1185">Reference proteome</keyword>
<dbReference type="RefSeq" id="WP_018679178.1">
    <property type="nucleotide sequence ID" value="NZ_AYEV01000012.1"/>
</dbReference>
<comment type="caution">
    <text evidence="1">The sequence shown here is derived from an EMBL/GenBank/DDBJ whole genome shotgun (WGS) entry which is preliminary data.</text>
</comment>
<dbReference type="InterPro" id="IPR027396">
    <property type="entry name" value="DsrEFH-like"/>
</dbReference>